<dbReference type="Proteomes" id="UP000694906">
    <property type="component" value="Unplaced"/>
</dbReference>
<evidence type="ECO:0000313" key="2">
    <source>
        <dbReference type="Proteomes" id="UP000694906"/>
    </source>
</evidence>
<feature type="compositionally biased region" description="Gly residues" evidence="1">
    <location>
        <begin position="140"/>
        <end position="154"/>
    </location>
</feature>
<keyword evidence="2" id="KW-1185">Reference proteome</keyword>
<feature type="compositionally biased region" description="Basic and acidic residues" evidence="1">
    <location>
        <begin position="34"/>
        <end position="44"/>
    </location>
</feature>
<protein>
    <submittedName>
        <fullName evidence="3">Synapsin-1</fullName>
    </submittedName>
</protein>
<dbReference type="AlphaFoldDB" id="A0AAX6QM57"/>
<feature type="compositionally biased region" description="Gly residues" evidence="1">
    <location>
        <begin position="93"/>
        <end position="103"/>
    </location>
</feature>
<sequence length="318" mass="33437">MRKRIKAFGALRGDPEDRAPLRTRARAAARTHIRRESDFRRSEGKPLGNLSASSFTHGRPEGEPGGPFHFPGLRVQARAAHYLARESRPLTGSAGGARPGQGSPGPSPRGARPRPPALLPPRRRSRPSPGRRARKVQSGRRGGVGAGSEGGGARAPGQGRQSVSPPGRPSPRARPPQQKTPTRPPPSDRGDEPRPPSCITWSQGVRRCCQPRVRGLGPGLPTPERQETGRETTKSSRRENAQLQPGSVRGSLLLPRQNLKAEPREPDPNRAAVSGAAEPARHVSSAAGPVAGPGGKRAPSLPPRAPARGAGPGRGVGG</sequence>
<feature type="compositionally biased region" description="Basic and acidic residues" evidence="1">
    <location>
        <begin position="224"/>
        <end position="240"/>
    </location>
</feature>
<dbReference type="RefSeq" id="XP_012923206.1">
    <property type="nucleotide sequence ID" value="XM_013067752.1"/>
</dbReference>
<organism evidence="2 3">
    <name type="scientific">Heterocephalus glaber</name>
    <name type="common">Naked mole rat</name>
    <dbReference type="NCBI Taxonomy" id="10181"/>
    <lineage>
        <taxon>Eukaryota</taxon>
        <taxon>Metazoa</taxon>
        <taxon>Chordata</taxon>
        <taxon>Craniata</taxon>
        <taxon>Vertebrata</taxon>
        <taxon>Euteleostomi</taxon>
        <taxon>Mammalia</taxon>
        <taxon>Eutheria</taxon>
        <taxon>Euarchontoglires</taxon>
        <taxon>Glires</taxon>
        <taxon>Rodentia</taxon>
        <taxon>Hystricomorpha</taxon>
        <taxon>Bathyergidae</taxon>
        <taxon>Heterocephalus</taxon>
    </lineage>
</organism>
<dbReference type="GeneID" id="106008234"/>
<feature type="compositionally biased region" description="Basic residues" evidence="1">
    <location>
        <begin position="21"/>
        <end position="33"/>
    </location>
</feature>
<dbReference type="KEGG" id="hgl:106008234"/>
<feature type="compositionally biased region" description="Basic and acidic residues" evidence="1">
    <location>
        <begin position="259"/>
        <end position="268"/>
    </location>
</feature>
<reference evidence="3" key="1">
    <citation type="submission" date="2025-08" db="UniProtKB">
        <authorList>
            <consortium name="RefSeq"/>
        </authorList>
    </citation>
    <scope>IDENTIFICATION</scope>
</reference>
<evidence type="ECO:0000313" key="3">
    <source>
        <dbReference type="RefSeq" id="XP_012923206.1"/>
    </source>
</evidence>
<proteinExistence type="predicted"/>
<feature type="compositionally biased region" description="Basic residues" evidence="1">
    <location>
        <begin position="121"/>
        <end position="138"/>
    </location>
</feature>
<gene>
    <name evidence="3" type="primary">LOC106008234</name>
</gene>
<feature type="compositionally biased region" description="Low complexity" evidence="1">
    <location>
        <begin position="155"/>
        <end position="165"/>
    </location>
</feature>
<feature type="region of interest" description="Disordered" evidence="1">
    <location>
        <begin position="1"/>
        <end position="318"/>
    </location>
</feature>
<accession>A0AAX6QM57</accession>
<name>A0AAX6QM57_HETGA</name>
<evidence type="ECO:0000256" key="1">
    <source>
        <dbReference type="SAM" id="MobiDB-lite"/>
    </source>
</evidence>